<comment type="similarity">
    <text evidence="1 5">Belongs to the peptidase S41A family.</text>
</comment>
<dbReference type="EMBL" id="LDJR01000041">
    <property type="protein sequence ID" value="OAK72243.1"/>
    <property type="molecule type" value="Genomic_DNA"/>
</dbReference>
<dbReference type="Proteomes" id="UP000077881">
    <property type="component" value="Unassembled WGS sequence"/>
</dbReference>
<dbReference type="SUPFAM" id="SSF52096">
    <property type="entry name" value="ClpP/crotonase"/>
    <property type="match status" value="1"/>
</dbReference>
<keyword evidence="9" id="KW-1185">Reference proteome</keyword>
<dbReference type="InterPro" id="IPR055210">
    <property type="entry name" value="CtpA/B_N"/>
</dbReference>
<dbReference type="InterPro" id="IPR036366">
    <property type="entry name" value="PGBDSf"/>
</dbReference>
<keyword evidence="2 5" id="KW-0645">Protease</keyword>
<dbReference type="SUPFAM" id="SSF50156">
    <property type="entry name" value="PDZ domain-like"/>
    <property type="match status" value="1"/>
</dbReference>
<organism evidence="8 9">
    <name type="scientific">Lederbergia galactosidilytica</name>
    <dbReference type="NCBI Taxonomy" id="217031"/>
    <lineage>
        <taxon>Bacteria</taxon>
        <taxon>Bacillati</taxon>
        <taxon>Bacillota</taxon>
        <taxon>Bacilli</taxon>
        <taxon>Bacillales</taxon>
        <taxon>Bacillaceae</taxon>
        <taxon>Lederbergia</taxon>
    </lineage>
</organism>
<dbReference type="SMART" id="SM00228">
    <property type="entry name" value="PDZ"/>
    <property type="match status" value="1"/>
</dbReference>
<keyword evidence="4 5" id="KW-0720">Serine protease</keyword>
<dbReference type="FunFam" id="2.30.42.10:FF:000063">
    <property type="entry name" value="Peptidase, S41 family"/>
    <property type="match status" value="1"/>
</dbReference>
<feature type="transmembrane region" description="Helical" evidence="6">
    <location>
        <begin position="31"/>
        <end position="53"/>
    </location>
</feature>
<dbReference type="Gene3D" id="1.10.101.10">
    <property type="entry name" value="PGBD-like superfamily/PGBD"/>
    <property type="match status" value="1"/>
</dbReference>
<comment type="caution">
    <text evidence="8">The sequence shown here is derived from an EMBL/GenBank/DDBJ whole genome shotgun (WGS) entry which is preliminary data.</text>
</comment>
<dbReference type="PROSITE" id="PS50106">
    <property type="entry name" value="PDZ"/>
    <property type="match status" value="1"/>
</dbReference>
<dbReference type="Pfam" id="PF03572">
    <property type="entry name" value="Peptidase_S41"/>
    <property type="match status" value="1"/>
</dbReference>
<dbReference type="CDD" id="cd06782">
    <property type="entry name" value="cpPDZ_CPP-like"/>
    <property type="match status" value="1"/>
</dbReference>
<dbReference type="InterPro" id="IPR036365">
    <property type="entry name" value="PGBD-like_sf"/>
</dbReference>
<dbReference type="SUPFAM" id="SSF47090">
    <property type="entry name" value="PGBD-like"/>
    <property type="match status" value="1"/>
</dbReference>
<accession>A0A177ZX02</accession>
<dbReference type="InterPro" id="IPR001478">
    <property type="entry name" value="PDZ"/>
</dbReference>
<dbReference type="PATRIC" id="fig|217031.6.peg.2007"/>
<evidence type="ECO:0000256" key="6">
    <source>
        <dbReference type="SAM" id="Phobius"/>
    </source>
</evidence>
<dbReference type="InterPro" id="IPR005151">
    <property type="entry name" value="Tail-specific_protease"/>
</dbReference>
<evidence type="ECO:0000256" key="5">
    <source>
        <dbReference type="RuleBase" id="RU004404"/>
    </source>
</evidence>
<keyword evidence="6" id="KW-0812">Transmembrane</keyword>
<dbReference type="InterPro" id="IPR036034">
    <property type="entry name" value="PDZ_sf"/>
</dbReference>
<dbReference type="GO" id="GO:0008236">
    <property type="term" value="F:serine-type peptidase activity"/>
    <property type="evidence" value="ECO:0007669"/>
    <property type="project" value="UniProtKB-KW"/>
</dbReference>
<feature type="domain" description="PDZ" evidence="7">
    <location>
        <begin position="120"/>
        <end position="184"/>
    </location>
</feature>
<evidence type="ECO:0000256" key="3">
    <source>
        <dbReference type="ARBA" id="ARBA00022801"/>
    </source>
</evidence>
<dbReference type="GO" id="GO:0007165">
    <property type="term" value="P:signal transduction"/>
    <property type="evidence" value="ECO:0007669"/>
    <property type="project" value="TreeGrafter"/>
</dbReference>
<dbReference type="RefSeq" id="WP_057988142.1">
    <property type="nucleotide sequence ID" value="NZ_JAGGKH010000019.1"/>
</dbReference>
<dbReference type="NCBIfam" id="TIGR00225">
    <property type="entry name" value="prc"/>
    <property type="match status" value="1"/>
</dbReference>
<dbReference type="GO" id="GO:0006508">
    <property type="term" value="P:proteolysis"/>
    <property type="evidence" value="ECO:0007669"/>
    <property type="project" value="UniProtKB-KW"/>
</dbReference>
<dbReference type="Gene3D" id="2.30.42.10">
    <property type="match status" value="1"/>
</dbReference>
<dbReference type="GO" id="GO:0030288">
    <property type="term" value="C:outer membrane-bounded periplasmic space"/>
    <property type="evidence" value="ECO:0007669"/>
    <property type="project" value="TreeGrafter"/>
</dbReference>
<keyword evidence="6" id="KW-1133">Transmembrane helix</keyword>
<dbReference type="CDD" id="cd07560">
    <property type="entry name" value="Peptidase_S41_CPP"/>
    <property type="match status" value="1"/>
</dbReference>
<sequence>MKVVSRLEDENQTKDNSPEPNSYIHIKKFKFIMLIFILIFATAGVTLLALSLGGESPANVIIQERREFSKLYQAYDELDKNYFEEVNSEELINGAIDGMVNALGDPYSDYMTKEENDKFEESITSSFEGIGAEIQERDGNIVVVSPIKDSPAEKAGIQPNDKIIKVDEKNIQGMSSNEAVLLIRGEKGSKVELTILRGEKNKEIKLTLTRAEIPINTVYAEMLEDGVAKIQVTSFSQHTDEELEEALTEMKDKGMTSLIIDLRRNPGGLLDQAISLSELFVPKGQKIVQVEDRNGVVEETISRTDEKIDVPTVMLIDEGSASASEILAAAAREAANIPLIGVNSFGKGTVQTQKKFSDGSNVKYTIAKWLTPDGNWIHEKGIKPDYEVKLPEYANLPYISPDDEWKVSSSAEEVKAAEEMLKTLDYDPGKVDGFFDEKTKKAIEKFQKDEKLEVTGVLSGDTTVKLMTKLSEHLIKDDPQVKKAVEVLTKDKKKKAS</sequence>
<evidence type="ECO:0000256" key="1">
    <source>
        <dbReference type="ARBA" id="ARBA00009179"/>
    </source>
</evidence>
<dbReference type="InterPro" id="IPR004447">
    <property type="entry name" value="Peptidase_S41A"/>
</dbReference>
<name>A0A177ZX02_9BACI</name>
<gene>
    <name evidence="8" type="ORF">ABB05_09455</name>
</gene>
<keyword evidence="3 5" id="KW-0378">Hydrolase</keyword>
<dbReference type="Pfam" id="PF01471">
    <property type="entry name" value="PG_binding_1"/>
    <property type="match status" value="1"/>
</dbReference>
<dbReference type="Pfam" id="PF13180">
    <property type="entry name" value="PDZ_2"/>
    <property type="match status" value="1"/>
</dbReference>
<evidence type="ECO:0000313" key="9">
    <source>
        <dbReference type="Proteomes" id="UP000077881"/>
    </source>
</evidence>
<dbReference type="AlphaFoldDB" id="A0A177ZX02"/>
<evidence type="ECO:0000313" key="8">
    <source>
        <dbReference type="EMBL" id="OAK72243.1"/>
    </source>
</evidence>
<dbReference type="Gene3D" id="3.90.226.10">
    <property type="entry name" value="2-enoyl-CoA Hydratase, Chain A, domain 1"/>
    <property type="match status" value="1"/>
</dbReference>
<reference evidence="8 9" key="1">
    <citation type="submission" date="2015-05" db="EMBL/GenBank/DDBJ databases">
        <title>Comparison of genome.</title>
        <authorList>
            <person name="Zheng Z."/>
            <person name="Sun M."/>
        </authorList>
    </citation>
    <scope>NUCLEOTIDE SEQUENCE [LARGE SCALE GENOMIC DNA]</scope>
    <source>
        <strain evidence="8 9">G25-74</strain>
    </source>
</reference>
<dbReference type="InterPro" id="IPR029045">
    <property type="entry name" value="ClpP/crotonase-like_dom_sf"/>
</dbReference>
<evidence type="ECO:0000256" key="4">
    <source>
        <dbReference type="ARBA" id="ARBA00022825"/>
    </source>
</evidence>
<proteinExistence type="inferred from homology"/>
<dbReference type="Pfam" id="PF22694">
    <property type="entry name" value="CtpB_N-like"/>
    <property type="match status" value="1"/>
</dbReference>
<dbReference type="OrthoDB" id="9812068at2"/>
<keyword evidence="6" id="KW-0472">Membrane</keyword>
<dbReference type="GO" id="GO:0004175">
    <property type="term" value="F:endopeptidase activity"/>
    <property type="evidence" value="ECO:0007669"/>
    <property type="project" value="TreeGrafter"/>
</dbReference>
<dbReference type="SMART" id="SM00245">
    <property type="entry name" value="TSPc"/>
    <property type="match status" value="1"/>
</dbReference>
<dbReference type="InterPro" id="IPR002477">
    <property type="entry name" value="Peptidoglycan-bd-like"/>
</dbReference>
<dbReference type="PANTHER" id="PTHR32060">
    <property type="entry name" value="TAIL-SPECIFIC PROTEASE"/>
    <property type="match status" value="1"/>
</dbReference>
<dbReference type="STRING" id="217031.ABB05_09455"/>
<evidence type="ECO:0000259" key="7">
    <source>
        <dbReference type="PROSITE" id="PS50106"/>
    </source>
</evidence>
<dbReference type="Gene3D" id="3.30.750.44">
    <property type="match status" value="1"/>
</dbReference>
<protein>
    <submittedName>
        <fullName evidence="8">Peptidase S41</fullName>
    </submittedName>
</protein>
<dbReference type="PANTHER" id="PTHR32060:SF30">
    <property type="entry name" value="CARBOXY-TERMINAL PROCESSING PROTEASE CTPA"/>
    <property type="match status" value="1"/>
</dbReference>
<evidence type="ECO:0000256" key="2">
    <source>
        <dbReference type="ARBA" id="ARBA00022670"/>
    </source>
</evidence>